<sequence length="190" mass="21547">AFRGLSIDGLQSCCSWSVISYGRCVGRPRPEKHLARADRQFHRYFRRVRPQPYGPADPPPGHRHQQKRLPGAAAEDHSLLDARRQGNLRAAQWISTSPPTSSGCCAKLMVMTPRRCAPRWKPRNILPCFPSTKRPGTSSITTSSPVWPAKSRWLIQSTKHWRKRVTYSDPHTAILLFVAKKNQRSTSPMV</sequence>
<evidence type="ECO:0000256" key="1">
    <source>
        <dbReference type="SAM" id="MobiDB-lite"/>
    </source>
</evidence>
<dbReference type="EMBL" id="FJ816274">
    <property type="protein sequence ID" value="ACO59908.1"/>
    <property type="molecule type" value="Genomic_DNA"/>
</dbReference>
<protein>
    <submittedName>
        <fullName evidence="2">Threonine synthase</fullName>
    </submittedName>
</protein>
<feature type="region of interest" description="Disordered" evidence="1">
    <location>
        <begin position="49"/>
        <end position="73"/>
    </location>
</feature>
<organism evidence="2">
    <name type="scientific">Rhizobium lusitanum</name>
    <dbReference type="NCBI Taxonomy" id="293958"/>
    <lineage>
        <taxon>Bacteria</taxon>
        <taxon>Pseudomonadati</taxon>
        <taxon>Pseudomonadota</taxon>
        <taxon>Alphaproteobacteria</taxon>
        <taxon>Hyphomicrobiales</taxon>
        <taxon>Rhizobiaceae</taxon>
        <taxon>Rhizobium/Agrobacterium group</taxon>
        <taxon>Rhizobium</taxon>
    </lineage>
</organism>
<feature type="non-terminal residue" evidence="2">
    <location>
        <position position="1"/>
    </location>
</feature>
<dbReference type="AlphaFoldDB" id="C1KDH9"/>
<reference evidence="2" key="1">
    <citation type="submission" date="2009-03" db="EMBL/GenBank/DDBJ databases">
        <title>Rhizobium psychrophilum sp. nov, a novel symbiotic bacterium associated with various legumes in saline-alkaline soils of Xinjiang.</title>
        <authorList>
            <person name="Han L.L."/>
            <person name="Wang E.T."/>
            <person name="Chen W.X."/>
        </authorList>
    </citation>
    <scope>NUCLEOTIDE SEQUENCE</scope>
    <source>
        <strain evidence="2">P1-7</strain>
    </source>
</reference>
<evidence type="ECO:0000313" key="2">
    <source>
        <dbReference type="EMBL" id="ACO59908.1"/>
    </source>
</evidence>
<name>C1KDH9_9HYPH</name>
<feature type="non-terminal residue" evidence="2">
    <location>
        <position position="190"/>
    </location>
</feature>
<gene>
    <name evidence="2" type="primary">thrC</name>
</gene>
<proteinExistence type="predicted"/>
<accession>C1KDH9</accession>